<feature type="chain" id="PRO_5046503870" description="Calcium-binding protein" evidence="4">
    <location>
        <begin position="33"/>
        <end position="285"/>
    </location>
</feature>
<dbReference type="Gene3D" id="2.150.10.10">
    <property type="entry name" value="Serralysin-like metalloprotease, C-terminal"/>
    <property type="match status" value="2"/>
</dbReference>
<dbReference type="SUPFAM" id="SSF51120">
    <property type="entry name" value="beta-Roll"/>
    <property type="match status" value="1"/>
</dbReference>
<evidence type="ECO:0000313" key="5">
    <source>
        <dbReference type="EMBL" id="MBT0769416.1"/>
    </source>
</evidence>
<dbReference type="InterPro" id="IPR001343">
    <property type="entry name" value="Hemolysn_Ca-bd"/>
</dbReference>
<dbReference type="Proteomes" id="UP001197247">
    <property type="component" value="Unassembled WGS sequence"/>
</dbReference>
<dbReference type="PROSITE" id="PS00330">
    <property type="entry name" value="HEMOLYSIN_CALCIUM"/>
    <property type="match status" value="2"/>
</dbReference>
<dbReference type="InterPro" id="IPR018511">
    <property type="entry name" value="Hemolysin-typ_Ca-bd_CS"/>
</dbReference>
<dbReference type="PRINTS" id="PR00313">
    <property type="entry name" value="CABNDNGRPT"/>
</dbReference>
<organism evidence="5 6">
    <name type="scientific">Kineosporia corallincola</name>
    <dbReference type="NCBI Taxonomy" id="2835133"/>
    <lineage>
        <taxon>Bacteria</taxon>
        <taxon>Bacillati</taxon>
        <taxon>Actinomycetota</taxon>
        <taxon>Actinomycetes</taxon>
        <taxon>Kineosporiales</taxon>
        <taxon>Kineosporiaceae</taxon>
        <taxon>Kineosporia</taxon>
    </lineage>
</organism>
<dbReference type="PANTHER" id="PTHR38340">
    <property type="entry name" value="S-LAYER PROTEIN"/>
    <property type="match status" value="1"/>
</dbReference>
<reference evidence="5 6" key="1">
    <citation type="submission" date="2021-05" db="EMBL/GenBank/DDBJ databases">
        <title>Kineosporia and Streptomyces sp. nov. two new marine actinobacteria isolated from Coral.</title>
        <authorList>
            <person name="Buangrab K."/>
            <person name="Sutthacheep M."/>
            <person name="Yeemin T."/>
            <person name="Harunari E."/>
            <person name="Igarashi Y."/>
            <person name="Kanchanasin P."/>
            <person name="Tanasupawat S."/>
            <person name="Phongsopitanun W."/>
        </authorList>
    </citation>
    <scope>NUCLEOTIDE SEQUENCE [LARGE SCALE GENOMIC DNA]</scope>
    <source>
        <strain evidence="5 6">J2-2</strain>
    </source>
</reference>
<comment type="caution">
    <text evidence="5">The sequence shown here is derived from an EMBL/GenBank/DDBJ whole genome shotgun (WGS) entry which is preliminary data.</text>
</comment>
<sequence length="285" mass="29706">MLTRKSFRHAALPVTLLAAGASALAATTPALAADEAPAQVRIEGDRVHFTAALGQANHLKVTVGKITTSDDHYYRTYTLKDVWEIQAGSGCVYPETADYTRVQCTLEIYDTPSPLDTGVFELLDEDDEVVFENPSHQAFDYNKFWLGSGDDTITSRQEDGGIDGSAIWGGPGDDVIVAGPGGDNSSALGGTGDDVLRVSDSGNGGAGDDILYATDGAALRGDAGDDRLYGSSGADSLYGGPGNDSVWGKKGADTLWGNSGNDRLYGGPGTDTIHGGPGKDVIRQN</sequence>
<keyword evidence="2" id="KW-0964">Secreted</keyword>
<keyword evidence="6" id="KW-1185">Reference proteome</keyword>
<evidence type="ECO:0008006" key="7">
    <source>
        <dbReference type="Google" id="ProtNLM"/>
    </source>
</evidence>
<comment type="subcellular location">
    <subcellularLocation>
        <location evidence="1">Secreted</location>
    </subcellularLocation>
</comment>
<evidence type="ECO:0000256" key="1">
    <source>
        <dbReference type="ARBA" id="ARBA00004613"/>
    </source>
</evidence>
<proteinExistence type="predicted"/>
<dbReference type="InterPro" id="IPR011049">
    <property type="entry name" value="Serralysin-like_metalloprot_C"/>
</dbReference>
<evidence type="ECO:0000256" key="4">
    <source>
        <dbReference type="SAM" id="SignalP"/>
    </source>
</evidence>
<dbReference type="RefSeq" id="WP_214155718.1">
    <property type="nucleotide sequence ID" value="NZ_JAHBAY010000004.1"/>
</dbReference>
<keyword evidence="4" id="KW-0732">Signal</keyword>
<gene>
    <name evidence="5" type="ORF">KIH74_10830</name>
</gene>
<feature type="signal peptide" evidence="4">
    <location>
        <begin position="1"/>
        <end position="32"/>
    </location>
</feature>
<feature type="region of interest" description="Disordered" evidence="3">
    <location>
        <begin position="266"/>
        <end position="285"/>
    </location>
</feature>
<dbReference type="Pfam" id="PF00353">
    <property type="entry name" value="HemolysinCabind"/>
    <property type="match status" value="2"/>
</dbReference>
<dbReference type="PANTHER" id="PTHR38340:SF1">
    <property type="entry name" value="S-LAYER PROTEIN"/>
    <property type="match status" value="1"/>
</dbReference>
<accession>A0ABS5TEF1</accession>
<protein>
    <recommendedName>
        <fullName evidence="7">Calcium-binding protein</fullName>
    </recommendedName>
</protein>
<evidence type="ECO:0000313" key="6">
    <source>
        <dbReference type="Proteomes" id="UP001197247"/>
    </source>
</evidence>
<dbReference type="EMBL" id="JAHBAY010000004">
    <property type="protein sequence ID" value="MBT0769416.1"/>
    <property type="molecule type" value="Genomic_DNA"/>
</dbReference>
<evidence type="ECO:0000256" key="2">
    <source>
        <dbReference type="ARBA" id="ARBA00022525"/>
    </source>
</evidence>
<name>A0ABS5TEF1_9ACTN</name>
<dbReference type="InterPro" id="IPR050557">
    <property type="entry name" value="RTX_toxin/Mannuronan_C5-epim"/>
</dbReference>
<evidence type="ECO:0000256" key="3">
    <source>
        <dbReference type="SAM" id="MobiDB-lite"/>
    </source>
</evidence>